<comment type="subunit">
    <text evidence="9">Homohexamer.</text>
</comment>
<comment type="similarity">
    <text evidence="9">Belongs to the bacterial CoaD family.</text>
</comment>
<feature type="binding site" evidence="9">
    <location>
        <position position="98"/>
    </location>
    <ligand>
        <name>ATP</name>
        <dbReference type="ChEBI" id="CHEBI:30616"/>
    </ligand>
</feature>
<evidence type="ECO:0000256" key="9">
    <source>
        <dbReference type="HAMAP-Rule" id="MF_00151"/>
    </source>
</evidence>
<dbReference type="UniPathway" id="UPA00241">
    <property type="reaction ID" value="UER00355"/>
</dbReference>
<keyword evidence="4 9" id="KW-0547">Nucleotide-binding</keyword>
<evidence type="ECO:0000256" key="7">
    <source>
        <dbReference type="ARBA" id="ARBA00022993"/>
    </source>
</evidence>
<feature type="domain" description="Cytidyltransferase-like" evidence="10">
    <location>
        <begin position="3"/>
        <end position="131"/>
    </location>
</feature>
<keyword evidence="7 9" id="KW-0173">Coenzyme A biosynthesis</keyword>
<keyword evidence="6 9" id="KW-0460">Magnesium</keyword>
<proteinExistence type="inferred from homology"/>
<dbReference type="NCBIfam" id="TIGR01510">
    <property type="entry name" value="coaD_prev_kdtB"/>
    <property type="match status" value="1"/>
</dbReference>
<organism evidence="11 12">
    <name type="scientific">Actinomyces massiliensis F0489</name>
    <dbReference type="NCBI Taxonomy" id="1125718"/>
    <lineage>
        <taxon>Bacteria</taxon>
        <taxon>Bacillati</taxon>
        <taxon>Actinomycetota</taxon>
        <taxon>Actinomycetes</taxon>
        <taxon>Actinomycetales</taxon>
        <taxon>Actinomycetaceae</taxon>
        <taxon>Actinomyces</taxon>
    </lineage>
</organism>
<dbReference type="eggNOG" id="COG0669">
    <property type="taxonomic scope" value="Bacteria"/>
</dbReference>
<feature type="binding site" evidence="9">
    <location>
        <begin position="122"/>
        <end position="128"/>
    </location>
    <ligand>
        <name>ATP</name>
        <dbReference type="ChEBI" id="CHEBI:30616"/>
    </ligand>
</feature>
<evidence type="ECO:0000256" key="1">
    <source>
        <dbReference type="ARBA" id="ARBA00022490"/>
    </source>
</evidence>
<dbReference type="GO" id="GO:0005524">
    <property type="term" value="F:ATP binding"/>
    <property type="evidence" value="ECO:0007669"/>
    <property type="project" value="UniProtKB-KW"/>
</dbReference>
<dbReference type="Proteomes" id="UP000002941">
    <property type="component" value="Unassembled WGS sequence"/>
</dbReference>
<dbReference type="OrthoDB" id="9806661at2"/>
<feature type="binding site" evidence="9">
    <location>
        <position position="87"/>
    </location>
    <ligand>
        <name>substrate</name>
    </ligand>
</feature>
<feature type="binding site" evidence="9">
    <location>
        <begin position="88"/>
        <end position="90"/>
    </location>
    <ligand>
        <name>ATP</name>
        <dbReference type="ChEBI" id="CHEBI:30616"/>
    </ligand>
</feature>
<evidence type="ECO:0000256" key="5">
    <source>
        <dbReference type="ARBA" id="ARBA00022840"/>
    </source>
</evidence>
<reference evidence="11 12" key="1">
    <citation type="submission" date="2012-05" db="EMBL/GenBank/DDBJ databases">
        <authorList>
            <person name="Harkins D.M."/>
            <person name="Madupu R."/>
            <person name="Durkin A.S."/>
            <person name="Torralba M."/>
            <person name="Methe B."/>
            <person name="Sutton G.G."/>
            <person name="Nelson K.E."/>
        </authorList>
    </citation>
    <scope>NUCLEOTIDE SEQUENCE [LARGE SCALE GENOMIC DNA]</scope>
    <source>
        <strain evidence="11 12">F0489</strain>
    </source>
</reference>
<dbReference type="InterPro" id="IPR001980">
    <property type="entry name" value="PPAT"/>
</dbReference>
<feature type="binding site" evidence="9">
    <location>
        <position position="73"/>
    </location>
    <ligand>
        <name>substrate</name>
    </ligand>
</feature>
<keyword evidence="2 9" id="KW-0808">Transferase</keyword>
<protein>
    <recommendedName>
        <fullName evidence="9">Phosphopantetheine adenylyltransferase</fullName>
        <ecNumber evidence="9">2.7.7.3</ecNumber>
    </recommendedName>
    <alternativeName>
        <fullName evidence="9">Dephospho-CoA pyrophosphorylase</fullName>
    </alternativeName>
    <alternativeName>
        <fullName evidence="9">Pantetheine-phosphate adenylyltransferase</fullName>
        <shortName evidence="9">PPAT</shortName>
    </alternativeName>
</protein>
<feature type="binding site" evidence="9">
    <location>
        <position position="7"/>
    </location>
    <ligand>
        <name>substrate</name>
    </ligand>
</feature>
<keyword evidence="1 9" id="KW-0963">Cytoplasm</keyword>
<comment type="cofactor">
    <cofactor evidence="9">
        <name>Mg(2+)</name>
        <dbReference type="ChEBI" id="CHEBI:18420"/>
    </cofactor>
</comment>
<dbReference type="HAMAP" id="MF_00151">
    <property type="entry name" value="PPAT_bact"/>
    <property type="match status" value="1"/>
</dbReference>
<dbReference type="GO" id="GO:0015937">
    <property type="term" value="P:coenzyme A biosynthetic process"/>
    <property type="evidence" value="ECO:0007669"/>
    <property type="project" value="UniProtKB-UniRule"/>
</dbReference>
<dbReference type="InterPro" id="IPR004821">
    <property type="entry name" value="Cyt_trans-like"/>
</dbReference>
<accession>J0MYF8</accession>
<dbReference type="EC" id="2.7.7.3" evidence="9"/>
<dbReference type="PANTHER" id="PTHR21342:SF1">
    <property type="entry name" value="PHOSPHOPANTETHEINE ADENYLYLTRANSFERASE"/>
    <property type="match status" value="1"/>
</dbReference>
<dbReference type="PRINTS" id="PR01020">
    <property type="entry name" value="LPSBIOSNTHSS"/>
</dbReference>
<evidence type="ECO:0000313" key="12">
    <source>
        <dbReference type="Proteomes" id="UP000002941"/>
    </source>
</evidence>
<keyword evidence="12" id="KW-1185">Reference proteome</keyword>
<feature type="binding site" evidence="9">
    <location>
        <position position="15"/>
    </location>
    <ligand>
        <name>ATP</name>
        <dbReference type="ChEBI" id="CHEBI:30616"/>
    </ligand>
</feature>
<feature type="site" description="Transition state stabilizer" evidence="9">
    <location>
        <position position="15"/>
    </location>
</feature>
<dbReference type="CDD" id="cd02163">
    <property type="entry name" value="PPAT"/>
    <property type="match status" value="1"/>
</dbReference>
<comment type="function">
    <text evidence="9">Reversibly transfers an adenylyl group from ATP to 4'-phosphopantetheine, yielding dephospho-CoA (dPCoA) and pyrophosphate.</text>
</comment>
<dbReference type="GO" id="GO:0005737">
    <property type="term" value="C:cytoplasm"/>
    <property type="evidence" value="ECO:0007669"/>
    <property type="project" value="UniProtKB-SubCell"/>
</dbReference>
<dbReference type="PANTHER" id="PTHR21342">
    <property type="entry name" value="PHOSPHOPANTETHEINE ADENYLYLTRANSFERASE"/>
    <property type="match status" value="1"/>
</dbReference>
<comment type="subcellular location">
    <subcellularLocation>
        <location evidence="9">Cytoplasm</location>
    </subcellularLocation>
</comment>
<evidence type="ECO:0000256" key="4">
    <source>
        <dbReference type="ARBA" id="ARBA00022741"/>
    </source>
</evidence>
<evidence type="ECO:0000259" key="10">
    <source>
        <dbReference type="Pfam" id="PF01467"/>
    </source>
</evidence>
<comment type="pathway">
    <text evidence="9">Cofactor biosynthesis; coenzyme A biosynthesis; CoA from (R)-pantothenate: step 4/5.</text>
</comment>
<dbReference type="PATRIC" id="fig|1125718.3.peg.2254"/>
<gene>
    <name evidence="9 11" type="primary">coaD</name>
    <name evidence="11" type="ORF">HMPREF1318_0085</name>
</gene>
<evidence type="ECO:0000313" key="11">
    <source>
        <dbReference type="EMBL" id="EJF39464.1"/>
    </source>
</evidence>
<feature type="binding site" evidence="9">
    <location>
        <position position="39"/>
    </location>
    <ligand>
        <name>substrate</name>
    </ligand>
</feature>
<sequence length="168" mass="17847">MAVYPGTFDPITLGHIDIVRRASTLFDRVILGIAQNAAKASSHLLDLDTRVALARRALQDLPGAEVDIVPGLLADYCRNRGARAIVKGLRSGTDLDAEAPMASLNRELGAPDTVFLIAAPDRSHVSSSLVKDVARYGGDVSHLVPDVVLEALRDALPAPYSSTGRTHS</sequence>
<dbReference type="Pfam" id="PF01467">
    <property type="entry name" value="CTP_transf_like"/>
    <property type="match status" value="1"/>
</dbReference>
<evidence type="ECO:0000256" key="2">
    <source>
        <dbReference type="ARBA" id="ARBA00022679"/>
    </source>
</evidence>
<name>J0MYF8_9ACTO</name>
<comment type="caution">
    <text evidence="11">The sequence shown here is derived from an EMBL/GenBank/DDBJ whole genome shotgun (WGS) entry which is preliminary data.</text>
</comment>
<keyword evidence="5 9" id="KW-0067">ATP-binding</keyword>
<evidence type="ECO:0000256" key="8">
    <source>
        <dbReference type="ARBA" id="ARBA00029346"/>
    </source>
</evidence>
<evidence type="ECO:0000256" key="6">
    <source>
        <dbReference type="ARBA" id="ARBA00022842"/>
    </source>
</evidence>
<dbReference type="AlphaFoldDB" id="J0MYF8"/>
<dbReference type="Gene3D" id="3.40.50.620">
    <property type="entry name" value="HUPs"/>
    <property type="match status" value="1"/>
</dbReference>
<feature type="binding site" evidence="9">
    <location>
        <begin position="7"/>
        <end position="8"/>
    </location>
    <ligand>
        <name>ATP</name>
        <dbReference type="ChEBI" id="CHEBI:30616"/>
    </ligand>
</feature>
<dbReference type="EMBL" id="AKFT01000177">
    <property type="protein sequence ID" value="EJF39464.1"/>
    <property type="molecule type" value="Genomic_DNA"/>
</dbReference>
<dbReference type="GO" id="GO:0004595">
    <property type="term" value="F:pantetheine-phosphate adenylyltransferase activity"/>
    <property type="evidence" value="ECO:0007669"/>
    <property type="project" value="UniProtKB-UniRule"/>
</dbReference>
<evidence type="ECO:0000256" key="3">
    <source>
        <dbReference type="ARBA" id="ARBA00022695"/>
    </source>
</evidence>
<dbReference type="InterPro" id="IPR014729">
    <property type="entry name" value="Rossmann-like_a/b/a_fold"/>
</dbReference>
<comment type="catalytic activity">
    <reaction evidence="8 9">
        <text>(R)-4'-phosphopantetheine + ATP + H(+) = 3'-dephospho-CoA + diphosphate</text>
        <dbReference type="Rhea" id="RHEA:19801"/>
        <dbReference type="ChEBI" id="CHEBI:15378"/>
        <dbReference type="ChEBI" id="CHEBI:30616"/>
        <dbReference type="ChEBI" id="CHEBI:33019"/>
        <dbReference type="ChEBI" id="CHEBI:57328"/>
        <dbReference type="ChEBI" id="CHEBI:61723"/>
        <dbReference type="EC" id="2.7.7.3"/>
    </reaction>
</comment>
<dbReference type="SUPFAM" id="SSF52374">
    <property type="entry name" value="Nucleotidylyl transferase"/>
    <property type="match status" value="1"/>
</dbReference>
<keyword evidence="3 9" id="KW-0548">Nucleotidyltransferase</keyword>
<dbReference type="NCBIfam" id="TIGR00125">
    <property type="entry name" value="cyt_tran_rel"/>
    <property type="match status" value="1"/>
</dbReference>